<dbReference type="PANTHER" id="PTHR13378">
    <property type="entry name" value="REGULATOR COMPLEX PROTEIN LAMTOR3"/>
    <property type="match status" value="1"/>
</dbReference>
<dbReference type="Proteomes" id="UP000591131">
    <property type="component" value="Unassembled WGS sequence"/>
</dbReference>
<dbReference type="GO" id="GO:0071986">
    <property type="term" value="C:Ragulator complex"/>
    <property type="evidence" value="ECO:0007669"/>
    <property type="project" value="TreeGrafter"/>
</dbReference>
<dbReference type="OrthoDB" id="343907at2759"/>
<dbReference type="SUPFAM" id="SSF103196">
    <property type="entry name" value="Roadblock/LC7 domain"/>
    <property type="match status" value="1"/>
</dbReference>
<comment type="caution">
    <text evidence="2">The sequence shown here is derived from an EMBL/GenBank/DDBJ whole genome shotgun (WGS) entry which is preliminary data.</text>
</comment>
<dbReference type="InterPro" id="IPR015019">
    <property type="entry name" value="LAMTOR3"/>
</dbReference>
<dbReference type="SMART" id="SM01278">
    <property type="entry name" value="MAPKK1_Int"/>
    <property type="match status" value="1"/>
</dbReference>
<reference evidence="2 3" key="1">
    <citation type="submission" date="2020-04" db="EMBL/GenBank/DDBJ databases">
        <title>Perkinsus chesapeaki whole genome sequence.</title>
        <authorList>
            <person name="Bogema D.R."/>
        </authorList>
    </citation>
    <scope>NUCLEOTIDE SEQUENCE [LARGE SCALE GENOMIC DNA]</scope>
    <source>
        <strain evidence="2">ATCC PRA-425</strain>
    </source>
</reference>
<dbReference type="PANTHER" id="PTHR13378:SF1">
    <property type="entry name" value="RAGULATOR COMPLEX PROTEIN LAMTOR3"/>
    <property type="match status" value="1"/>
</dbReference>
<dbReference type="GO" id="GO:0032008">
    <property type="term" value="P:positive regulation of TOR signaling"/>
    <property type="evidence" value="ECO:0007669"/>
    <property type="project" value="TreeGrafter"/>
</dbReference>
<proteinExistence type="inferred from homology"/>
<protein>
    <recommendedName>
        <fullName evidence="4">Roadblock/LAMTOR2 domain-containing protein</fullName>
    </recommendedName>
</protein>
<sequence>MTTIQQFINNVVDNVDGIESVTISDREGVEIISSSSTQSNNKITDEVESDEQILTTIFSLTSDQCTKLPEFGPCSFVIAGYGDGKQLLQATDSPLVITIMADTHEIDRRNLIGVLEDVKIALKEMRMMFDQQQQPQYNN</sequence>
<accession>A0A7J6LJ90</accession>
<evidence type="ECO:0008006" key="4">
    <source>
        <dbReference type="Google" id="ProtNLM"/>
    </source>
</evidence>
<evidence type="ECO:0000313" key="3">
    <source>
        <dbReference type="Proteomes" id="UP000591131"/>
    </source>
</evidence>
<dbReference type="AlphaFoldDB" id="A0A7J6LJ90"/>
<evidence type="ECO:0000313" key="2">
    <source>
        <dbReference type="EMBL" id="KAF4658961.1"/>
    </source>
</evidence>
<name>A0A7J6LJ90_PERCH</name>
<dbReference type="Pfam" id="PF08923">
    <property type="entry name" value="MAPKK1_Int"/>
    <property type="match status" value="1"/>
</dbReference>
<keyword evidence="3" id="KW-1185">Reference proteome</keyword>
<dbReference type="GO" id="GO:0071230">
    <property type="term" value="P:cellular response to amino acid stimulus"/>
    <property type="evidence" value="ECO:0007669"/>
    <property type="project" value="TreeGrafter"/>
</dbReference>
<dbReference type="EMBL" id="JAAPAO010000472">
    <property type="protein sequence ID" value="KAF4658961.1"/>
    <property type="molecule type" value="Genomic_DNA"/>
</dbReference>
<organism evidence="2 3">
    <name type="scientific">Perkinsus chesapeaki</name>
    <name type="common">Clam parasite</name>
    <name type="synonym">Perkinsus andrewsi</name>
    <dbReference type="NCBI Taxonomy" id="330153"/>
    <lineage>
        <taxon>Eukaryota</taxon>
        <taxon>Sar</taxon>
        <taxon>Alveolata</taxon>
        <taxon>Perkinsozoa</taxon>
        <taxon>Perkinsea</taxon>
        <taxon>Perkinsida</taxon>
        <taxon>Perkinsidae</taxon>
        <taxon>Perkinsus</taxon>
    </lineage>
</organism>
<gene>
    <name evidence="2" type="ORF">FOL47_007768</name>
</gene>
<comment type="similarity">
    <text evidence="1">Belongs to the LAMTOR3 family.</text>
</comment>
<dbReference type="Gene3D" id="3.30.450.30">
    <property type="entry name" value="Dynein light chain 2a, cytoplasmic"/>
    <property type="match status" value="1"/>
</dbReference>
<evidence type="ECO:0000256" key="1">
    <source>
        <dbReference type="ARBA" id="ARBA00005356"/>
    </source>
</evidence>